<feature type="transmembrane region" description="Helical" evidence="6">
    <location>
        <begin position="459"/>
        <end position="478"/>
    </location>
</feature>
<dbReference type="Gene3D" id="1.20.1740.10">
    <property type="entry name" value="Amino acid/polyamine transporter I"/>
    <property type="match status" value="1"/>
</dbReference>
<dbReference type="RefSeq" id="WP_030256588.1">
    <property type="nucleotide sequence ID" value="NZ_JBHEZZ010000028.1"/>
</dbReference>
<dbReference type="InterPro" id="IPR002293">
    <property type="entry name" value="AA/rel_permease1"/>
</dbReference>
<dbReference type="PANTHER" id="PTHR45649:SF26">
    <property type="entry name" value="OS04G0435100 PROTEIN"/>
    <property type="match status" value="1"/>
</dbReference>
<reference evidence="7 8" key="1">
    <citation type="submission" date="2024-09" db="EMBL/GenBank/DDBJ databases">
        <authorList>
            <person name="Lee S.D."/>
        </authorList>
    </citation>
    <scope>NUCLEOTIDE SEQUENCE [LARGE SCALE GENOMIC DNA]</scope>
    <source>
        <strain evidence="7 8">N1-5</strain>
    </source>
</reference>
<sequence>MSLAPSGTKGTQHDAQDAADAAQLASLGYTQKLTRALGLWSNFAVGFTYLSPLVGVYSVFDYGLATGGPSFFWTIPLVLVGQGLVLLAFAEVSSQYPLAGGIYQWAKRLVGPKYAWMSGWMYTWALLVTITSVAYPITTYAGPLLGYAVTDTNRIITTVVVILLCAVVNLLGVRRLAFVANIGVAAEVVGTVGIGLYLLLFHHKQSITVIMHTSGAGATGGYTGAFLASCLFAVWIFYGFEACGDIAEEVKDPSRKVPRAMGMTLGVGAVATVILTLGLVLAVPDFGAVVSGKAATPLEDVLAASLGSVGSKFALTMIVIGFVSCTLAIQAAATRLVYSYARDGVIVGHRTLSRLHPTFHMPPAATAVTAIIPAGLAFLPSATVTRVITFSVVGIYVGFQSVVLASIIGRAKGWKPAGSFTLGRWGWPVNIAGLLYGVTAIVVLSIKTPPNGTTFFERWLVPLSVGIVAAVGLLYLAVFRPKEHIAQEDRAN</sequence>
<dbReference type="EMBL" id="JBHEZZ010000028">
    <property type="protein sequence ID" value="MFC1406281.1"/>
    <property type="molecule type" value="Genomic_DNA"/>
</dbReference>
<dbReference type="Pfam" id="PF13520">
    <property type="entry name" value="AA_permease_2"/>
    <property type="match status" value="1"/>
</dbReference>
<evidence type="ECO:0000256" key="6">
    <source>
        <dbReference type="SAM" id="Phobius"/>
    </source>
</evidence>
<evidence type="ECO:0000313" key="7">
    <source>
        <dbReference type="EMBL" id="MFC1406281.1"/>
    </source>
</evidence>
<comment type="caution">
    <text evidence="7">The sequence shown here is derived from an EMBL/GenBank/DDBJ whole genome shotgun (WGS) entry which is preliminary data.</text>
</comment>
<feature type="transmembrane region" description="Helical" evidence="6">
    <location>
        <begin position="114"/>
        <end position="135"/>
    </location>
</feature>
<dbReference type="PANTHER" id="PTHR45649">
    <property type="entry name" value="AMINO-ACID PERMEASE BAT1"/>
    <property type="match status" value="1"/>
</dbReference>
<organism evidence="7 8">
    <name type="scientific">Streptacidiphilus cavernicola</name>
    <dbReference type="NCBI Taxonomy" id="3342716"/>
    <lineage>
        <taxon>Bacteria</taxon>
        <taxon>Bacillati</taxon>
        <taxon>Actinomycetota</taxon>
        <taxon>Actinomycetes</taxon>
        <taxon>Kitasatosporales</taxon>
        <taxon>Streptomycetaceae</taxon>
        <taxon>Streptacidiphilus</taxon>
    </lineage>
</organism>
<dbReference type="Proteomes" id="UP001592528">
    <property type="component" value="Unassembled WGS sequence"/>
</dbReference>
<dbReference type="PIRSF" id="PIRSF006060">
    <property type="entry name" value="AA_transporter"/>
    <property type="match status" value="1"/>
</dbReference>
<keyword evidence="2" id="KW-0813">Transport</keyword>
<feature type="transmembrane region" description="Helical" evidence="6">
    <location>
        <begin position="220"/>
        <end position="240"/>
    </location>
</feature>
<keyword evidence="5 6" id="KW-0472">Membrane</keyword>
<accession>A0ABV6UY13</accession>
<feature type="transmembrane region" description="Helical" evidence="6">
    <location>
        <begin position="313"/>
        <end position="338"/>
    </location>
</feature>
<feature type="transmembrane region" description="Helical" evidence="6">
    <location>
        <begin position="178"/>
        <end position="200"/>
    </location>
</feature>
<protein>
    <submittedName>
        <fullName evidence="7">Amino acid permease</fullName>
    </submittedName>
</protein>
<keyword evidence="4 6" id="KW-1133">Transmembrane helix</keyword>
<feature type="transmembrane region" description="Helical" evidence="6">
    <location>
        <begin position="429"/>
        <end position="447"/>
    </location>
</feature>
<evidence type="ECO:0000313" key="8">
    <source>
        <dbReference type="Proteomes" id="UP001592528"/>
    </source>
</evidence>
<feature type="transmembrane region" description="Helical" evidence="6">
    <location>
        <begin position="72"/>
        <end position="93"/>
    </location>
</feature>
<feature type="transmembrane region" description="Helical" evidence="6">
    <location>
        <begin position="39"/>
        <end position="60"/>
    </location>
</feature>
<feature type="transmembrane region" description="Helical" evidence="6">
    <location>
        <begin position="260"/>
        <end position="283"/>
    </location>
</feature>
<feature type="transmembrane region" description="Helical" evidence="6">
    <location>
        <begin position="359"/>
        <end position="381"/>
    </location>
</feature>
<proteinExistence type="predicted"/>
<keyword evidence="3 6" id="KW-0812">Transmembrane</keyword>
<gene>
    <name evidence="7" type="ORF">ACEZDJ_33800</name>
</gene>
<keyword evidence="8" id="KW-1185">Reference proteome</keyword>
<evidence type="ECO:0000256" key="2">
    <source>
        <dbReference type="ARBA" id="ARBA00022448"/>
    </source>
</evidence>
<evidence type="ECO:0000256" key="4">
    <source>
        <dbReference type="ARBA" id="ARBA00022989"/>
    </source>
</evidence>
<feature type="transmembrane region" description="Helical" evidence="6">
    <location>
        <begin position="387"/>
        <end position="408"/>
    </location>
</feature>
<evidence type="ECO:0000256" key="5">
    <source>
        <dbReference type="ARBA" id="ARBA00023136"/>
    </source>
</evidence>
<evidence type="ECO:0000256" key="3">
    <source>
        <dbReference type="ARBA" id="ARBA00022692"/>
    </source>
</evidence>
<evidence type="ECO:0000256" key="1">
    <source>
        <dbReference type="ARBA" id="ARBA00004141"/>
    </source>
</evidence>
<comment type="subcellular location">
    <subcellularLocation>
        <location evidence="1">Membrane</location>
        <topology evidence="1">Multi-pass membrane protein</topology>
    </subcellularLocation>
</comment>
<name>A0ABV6UY13_9ACTN</name>
<feature type="transmembrane region" description="Helical" evidence="6">
    <location>
        <begin position="155"/>
        <end position="171"/>
    </location>
</feature>